<dbReference type="Pfam" id="PF01420">
    <property type="entry name" value="Methylase_S"/>
    <property type="match status" value="1"/>
</dbReference>
<dbReference type="Gene3D" id="3.90.220.20">
    <property type="entry name" value="DNA methylase specificity domains"/>
    <property type="match status" value="1"/>
</dbReference>
<dbReference type="GO" id="GO:0003677">
    <property type="term" value="F:DNA binding"/>
    <property type="evidence" value="ECO:0007669"/>
    <property type="project" value="UniProtKB-KW"/>
</dbReference>
<dbReference type="Gene3D" id="3.40.50.150">
    <property type="entry name" value="Vaccinia Virus protein VP39"/>
    <property type="match status" value="1"/>
</dbReference>
<dbReference type="InterPro" id="IPR044946">
    <property type="entry name" value="Restrct_endonuc_typeI_TRD_sf"/>
</dbReference>
<name>A0A135L180_9BACI</name>
<dbReference type="GO" id="GO:0008170">
    <property type="term" value="F:N-methyltransferase activity"/>
    <property type="evidence" value="ECO:0007669"/>
    <property type="project" value="InterPro"/>
</dbReference>
<dbReference type="SUPFAM" id="SSF53335">
    <property type="entry name" value="S-adenosyl-L-methionine-dependent methyltransferases"/>
    <property type="match status" value="1"/>
</dbReference>
<evidence type="ECO:0000256" key="1">
    <source>
        <dbReference type="ARBA" id="ARBA00010923"/>
    </source>
</evidence>
<dbReference type="RefSeq" id="WP_068722353.1">
    <property type="nucleotide sequence ID" value="NZ_LSKU01000001.1"/>
</dbReference>
<comment type="similarity">
    <text evidence="1">Belongs to the type-I restriction system S methylase family.</text>
</comment>
<dbReference type="CDD" id="cd17520">
    <property type="entry name" value="RMtype1_S_HmoORF3075P-TRD1-CR1_like"/>
    <property type="match status" value="1"/>
</dbReference>
<gene>
    <name evidence="7" type="ORF">U473_00380</name>
</gene>
<keyword evidence="4" id="KW-0175">Coiled coil</keyword>
<dbReference type="SUPFAM" id="SSF116734">
    <property type="entry name" value="DNA methylase specificity domain"/>
    <property type="match status" value="1"/>
</dbReference>
<evidence type="ECO:0000256" key="4">
    <source>
        <dbReference type="SAM" id="Coils"/>
    </source>
</evidence>
<dbReference type="STRING" id="1413211.U473_00380"/>
<dbReference type="PANTHER" id="PTHR30408">
    <property type="entry name" value="TYPE-1 RESTRICTION ENZYME ECOKI SPECIFICITY PROTEIN"/>
    <property type="match status" value="1"/>
</dbReference>
<evidence type="ECO:0000259" key="6">
    <source>
        <dbReference type="Pfam" id="PF02384"/>
    </source>
</evidence>
<dbReference type="OrthoDB" id="9814572at2"/>
<feature type="domain" description="Type I restriction modification DNA specificity" evidence="5">
    <location>
        <begin position="341"/>
        <end position="495"/>
    </location>
</feature>
<keyword evidence="7" id="KW-0540">Nuclease</keyword>
<reference evidence="7 8" key="1">
    <citation type="submission" date="2016-02" db="EMBL/GenBank/DDBJ databases">
        <title>Draft Genome for Tepidibacillus decaturensis nov. sp. Strain Z9, an Anaerobic, Moderately Thermophilic and Heterotrophic Bacterium from Deep Subsurface of the Illinois Basin, USA.</title>
        <authorList>
            <person name="Dong Y."/>
            <person name="Chang J.Y."/>
            <person name="Sanford R."/>
            <person name="Fouke B.W."/>
        </authorList>
    </citation>
    <scope>NUCLEOTIDE SEQUENCE [LARGE SCALE GENOMIC DNA]</scope>
    <source>
        <strain evidence="7 8">Z9</strain>
    </source>
</reference>
<proteinExistence type="inferred from homology"/>
<organism evidence="7 8">
    <name type="scientific">Tepidibacillus decaturensis</name>
    <dbReference type="NCBI Taxonomy" id="1413211"/>
    <lineage>
        <taxon>Bacteria</taxon>
        <taxon>Bacillati</taxon>
        <taxon>Bacillota</taxon>
        <taxon>Bacilli</taxon>
        <taxon>Bacillales</taxon>
        <taxon>Bacillaceae</taxon>
        <taxon>Tepidibacillus</taxon>
    </lineage>
</organism>
<keyword evidence="3" id="KW-0238">DNA-binding</keyword>
<feature type="domain" description="DNA methylase adenine-specific" evidence="6">
    <location>
        <begin position="86"/>
        <end position="288"/>
    </location>
</feature>
<dbReference type="Pfam" id="PF02384">
    <property type="entry name" value="N6_Mtase"/>
    <property type="match status" value="1"/>
</dbReference>
<evidence type="ECO:0000313" key="8">
    <source>
        <dbReference type="Proteomes" id="UP000070352"/>
    </source>
</evidence>
<dbReference type="AlphaFoldDB" id="A0A135L180"/>
<dbReference type="InterPro" id="IPR003356">
    <property type="entry name" value="DNA_methylase_A-5"/>
</dbReference>
<evidence type="ECO:0000256" key="2">
    <source>
        <dbReference type="ARBA" id="ARBA00022747"/>
    </source>
</evidence>
<dbReference type="InterPro" id="IPR029063">
    <property type="entry name" value="SAM-dependent_MTases_sf"/>
</dbReference>
<keyword evidence="7" id="KW-0378">Hydrolase</keyword>
<protein>
    <submittedName>
        <fullName evidence="7">Restriction endonuclease</fullName>
    </submittedName>
</protein>
<dbReference type="GO" id="GO:0009307">
    <property type="term" value="P:DNA restriction-modification system"/>
    <property type="evidence" value="ECO:0007669"/>
    <property type="project" value="UniProtKB-KW"/>
</dbReference>
<comment type="caution">
    <text evidence="7">The sequence shown here is derived from an EMBL/GenBank/DDBJ whole genome shotgun (WGS) entry which is preliminary data.</text>
</comment>
<dbReference type="Proteomes" id="UP000070352">
    <property type="component" value="Unassembled WGS sequence"/>
</dbReference>
<keyword evidence="2" id="KW-0680">Restriction system</keyword>
<dbReference type="GO" id="GO:0004519">
    <property type="term" value="F:endonuclease activity"/>
    <property type="evidence" value="ECO:0007669"/>
    <property type="project" value="UniProtKB-KW"/>
</dbReference>
<evidence type="ECO:0000256" key="3">
    <source>
        <dbReference type="ARBA" id="ARBA00023125"/>
    </source>
</evidence>
<dbReference type="EMBL" id="LSKU01000001">
    <property type="protein sequence ID" value="KXG42673.1"/>
    <property type="molecule type" value="Genomic_DNA"/>
</dbReference>
<feature type="coiled-coil region" evidence="4">
    <location>
        <begin position="487"/>
        <end position="521"/>
    </location>
</feature>
<keyword evidence="7" id="KW-0255">Endonuclease</keyword>
<dbReference type="InterPro" id="IPR000055">
    <property type="entry name" value="Restrct_endonuc_typeI_TRD"/>
</dbReference>
<dbReference type="InterPro" id="IPR052021">
    <property type="entry name" value="Type-I_RS_S_subunit"/>
</dbReference>
<dbReference type="PANTHER" id="PTHR30408:SF12">
    <property type="entry name" value="TYPE I RESTRICTION ENZYME MJAVIII SPECIFICITY SUBUNIT"/>
    <property type="match status" value="1"/>
</dbReference>
<keyword evidence="8" id="KW-1185">Reference proteome</keyword>
<accession>A0A135L180</accession>
<evidence type="ECO:0000259" key="5">
    <source>
        <dbReference type="Pfam" id="PF01420"/>
    </source>
</evidence>
<sequence length="527" mass="60200">MNPSIDIFINSFAMRGITSREQLLNEMLRVKLTARAVKSQKKSLQDGEQLFELMKHSTESTILGYFPGDRDFFSSIYKVAQEIDLIEYTLKLYQNDRFGQIFSPAYLTEYVCSLIDDARSQSILIAEAEKSLSGLKGLVEKYQSKNITFTTSNVLMFMLLKLVFEEYENVSILNQSIYQELLVDARFDFIYSLPDFGGKIEGVNNKFMSSRPDVVATQNLLRHLSDRGKLVTVLPAKITFASGSEAKLREHIMTRYQLEGLYSLPEGTFKPYTAIKTYMLTIGAAKKEIVSVGYLGYDNGLYVDKVKVVRSEDFAAQEDWRIELILADDDENIRKYKTSTLERVKLHEVAEVFRGKSILKKDVKPGKILVLNISNITDTGIDYSNMDSIDEEERKIKRYELIDGDIVLSCRGSAIKTGVYRKQKNIVIASANVIVIRPNNRVLSDYLKIFFESPVGIALIKSFQRGTTIVNINHTDIAEMEIPLLSIEEQKELAEKYAREVALYQETVAKAEKRYLEEKEKIYNQLV</sequence>
<evidence type="ECO:0000313" key="7">
    <source>
        <dbReference type="EMBL" id="KXG42673.1"/>
    </source>
</evidence>